<proteinExistence type="predicted"/>
<accession>A0ACC5U7D1</accession>
<reference evidence="1" key="1">
    <citation type="submission" date="2021-05" db="EMBL/GenBank/DDBJ databases">
        <title>Draft genomes of bacteria isolated from model marine particles.</title>
        <authorList>
            <person name="Datta M.S."/>
            <person name="Schwartzman J.A."/>
            <person name="Enke T.N."/>
            <person name="Saavedra J."/>
            <person name="Cermak N."/>
            <person name="Cordero O.X."/>
        </authorList>
    </citation>
    <scope>NUCLEOTIDE SEQUENCE</scope>
    <source>
        <strain evidence="1">I2M19</strain>
    </source>
</reference>
<evidence type="ECO:0000313" key="2">
    <source>
        <dbReference type="Proteomes" id="UP001647509"/>
    </source>
</evidence>
<dbReference type="EMBL" id="JAHKPD010000011">
    <property type="protein sequence ID" value="MBU2950227.1"/>
    <property type="molecule type" value="Genomic_DNA"/>
</dbReference>
<keyword evidence="2" id="KW-1185">Reference proteome</keyword>
<dbReference type="Proteomes" id="UP001647509">
    <property type="component" value="Unassembled WGS sequence"/>
</dbReference>
<organism evidence="1 2">
    <name type="scientific">Pseudotamlana agarivorans</name>
    <dbReference type="NCBI Taxonomy" id="481183"/>
    <lineage>
        <taxon>Bacteria</taxon>
        <taxon>Pseudomonadati</taxon>
        <taxon>Bacteroidota</taxon>
        <taxon>Flavobacteriia</taxon>
        <taxon>Flavobacteriales</taxon>
        <taxon>Flavobacteriaceae</taxon>
        <taxon>Pseudotamlana</taxon>
    </lineage>
</organism>
<evidence type="ECO:0000313" key="1">
    <source>
        <dbReference type="EMBL" id="MBU2950227.1"/>
    </source>
</evidence>
<protein>
    <submittedName>
        <fullName evidence="1">Thioredoxin domain-containing protein</fullName>
    </submittedName>
</protein>
<sequence>MLLTLFLCGCSDKKKAASKHKYTNDLINETSPYLLQHAHNPVDWKAWSQETLDLAKKENKLMVISVGYAACHWCHVMEEESFQNDSVAAIMNSKFINIKIDREERPDIDQVYMHAVQLLTGSGGWPLNCIALPDGRPIFGGTYFEKEPWIKILKDLSELYETNPDKAIAYADQLTEGIKESDLITVNRNPSDFQNSVLVDAVDTWKENFDIIDGGEKGAPKFPLPNNLNFLLRYAVQNKDTVVENHVENTLVKMAYGGIYDHIGGGFSRYSVDAKWHIPHFEKMLYDNAQLVSVYSEKYLTHKNKLFKQVVFETLACLERDFFDGKQAFYSALDADSYTEKGALEEGAYYVWGKEALKQHLEGDFEAFKVYYNINETGAWENNNYVLYRNKTHAEVASLTGLTEDELEAKLTTWKQVLLEVRDNRKPPRTDNKALTGWNALTLKAYTDAYRSFQDPNHLKMAVKIGDFIIDIQKQEGGGLNRVYINNESSINAFAEDYALTIQALIGLYEVSLDEKWLTEAKQLMDYTLTHFYDDASGMFYFTSDLDATLITRKMETVDGVLPSSNAVLAHNLFALSLYYHEDTYSEKANQMLHNISNDVLLSPSGYSKWLGLMQNFTKPFYEVAVSGDNAKQKISALQQYYLPNVIYAGARSESELPLLENKYVDNQTYIFVCKKGSCKAPQTEVEKAIQLILTD</sequence>
<gene>
    <name evidence="1" type="ORF">KO493_05930</name>
</gene>
<name>A0ACC5U7D1_9FLAO</name>
<comment type="caution">
    <text evidence="1">The sequence shown here is derived from an EMBL/GenBank/DDBJ whole genome shotgun (WGS) entry which is preliminary data.</text>
</comment>